<keyword evidence="1" id="KW-1133">Transmembrane helix</keyword>
<feature type="transmembrane region" description="Helical" evidence="1">
    <location>
        <begin position="56"/>
        <end position="77"/>
    </location>
</feature>
<organism evidence="2">
    <name type="scientific">Penicillium chrysogenum</name>
    <name type="common">Penicillium notatum</name>
    <dbReference type="NCBI Taxonomy" id="5076"/>
    <lineage>
        <taxon>Eukaryota</taxon>
        <taxon>Fungi</taxon>
        <taxon>Dikarya</taxon>
        <taxon>Ascomycota</taxon>
        <taxon>Pezizomycotina</taxon>
        <taxon>Eurotiomycetes</taxon>
        <taxon>Eurotiomycetidae</taxon>
        <taxon>Eurotiales</taxon>
        <taxon>Aspergillaceae</taxon>
        <taxon>Penicillium</taxon>
        <taxon>Penicillium chrysogenum species complex</taxon>
    </lineage>
</organism>
<feature type="transmembrane region" description="Helical" evidence="1">
    <location>
        <begin position="158"/>
        <end position="177"/>
    </location>
</feature>
<dbReference type="Proteomes" id="UP000076449">
    <property type="component" value="Chromosome II"/>
</dbReference>
<protein>
    <recommendedName>
        <fullName evidence="3">Aflatrem synthesis protein A</fullName>
    </recommendedName>
</protein>
<evidence type="ECO:0000256" key="1">
    <source>
        <dbReference type="SAM" id="Phobius"/>
    </source>
</evidence>
<reference evidence="2" key="1">
    <citation type="journal article" date="2014" name="Genome Announc.">
        <title>Complete sequencing and chromosome-scale genome assembly of the industrial progenitor strain P2niaD18 from the penicillin producer Penicillium chrysogenum.</title>
        <authorList>
            <person name="Specht T."/>
            <person name="Dahlmann T.A."/>
            <person name="Zadra I."/>
            <person name="Kurnsteiner H."/>
            <person name="Kuck U."/>
        </authorList>
    </citation>
    <scope>NUCLEOTIDE SEQUENCE [LARGE SCALE GENOMIC DNA]</scope>
    <source>
        <strain evidence="2">P2niaD18</strain>
    </source>
</reference>
<proteinExistence type="predicted"/>
<sequence length="363" mass="39925">MGTSRVVPALLGLSAFAFYITWGTSLSNGTLDRMLHIRGAAVPCIPGTHEPLRLRFTGIAPIDYWCTIMVLFFWEAVDGSHPATSMNGIYFLGQLVGIWTLVWVEGIRRGERHMVAKAALWALAMQNFTLACIGPIYFALHLEASHNVRAPAARQLRYLPWSMVLGYVVPSIMLGLPSPNVVSYPAQQAAIALWTPFPVWVGLIHSLLSWCGGHIYNISPEPAAERSSKIYLHAARPVYLFAVIGSAIVHIGTVVTSLSTVVFPSLFVASAREALAPQTLLFPRNLLLDSIGAGVLNFMQWDQWVGYAALWMWVLKITQEGGMRVQTKAGLLWRALEVVMCVALLGPGGAAVLFVWRRDETVE</sequence>
<feature type="transmembrane region" description="Helical" evidence="1">
    <location>
        <begin position="335"/>
        <end position="356"/>
    </location>
</feature>
<keyword evidence="1" id="KW-0812">Transmembrane</keyword>
<feature type="transmembrane region" description="Helical" evidence="1">
    <location>
        <begin position="89"/>
        <end position="106"/>
    </location>
</feature>
<evidence type="ECO:0000313" key="2">
    <source>
        <dbReference type="EMBL" id="KZN88188.1"/>
    </source>
</evidence>
<dbReference type="AlphaFoldDB" id="A0A167TEJ8"/>
<dbReference type="OMA" id="HNFLIYD"/>
<accession>A0A167TEJ8</accession>
<dbReference type="EMBL" id="CM002799">
    <property type="protein sequence ID" value="KZN88188.1"/>
    <property type="molecule type" value="Genomic_DNA"/>
</dbReference>
<dbReference type="PhylomeDB" id="A0A167TEJ8"/>
<feature type="transmembrane region" description="Helical" evidence="1">
    <location>
        <begin position="197"/>
        <end position="217"/>
    </location>
</feature>
<feature type="transmembrane region" description="Helical" evidence="1">
    <location>
        <begin position="238"/>
        <end position="271"/>
    </location>
</feature>
<name>A0A167TEJ8_PENCH</name>
<keyword evidence="1" id="KW-0472">Membrane</keyword>
<feature type="transmembrane region" description="Helical" evidence="1">
    <location>
        <begin position="118"/>
        <end position="138"/>
    </location>
</feature>
<gene>
    <name evidence="2" type="ORF">EN45_067590</name>
</gene>
<evidence type="ECO:0008006" key="3">
    <source>
        <dbReference type="Google" id="ProtNLM"/>
    </source>
</evidence>